<feature type="region of interest" description="Disordered" evidence="1">
    <location>
        <begin position="251"/>
        <end position="321"/>
    </location>
</feature>
<evidence type="ECO:0000256" key="1">
    <source>
        <dbReference type="SAM" id="MobiDB-lite"/>
    </source>
</evidence>
<dbReference type="GeneID" id="88175851"/>
<feature type="region of interest" description="Disordered" evidence="1">
    <location>
        <begin position="106"/>
        <end position="126"/>
    </location>
</feature>
<dbReference type="GO" id="GO:0008033">
    <property type="term" value="P:tRNA processing"/>
    <property type="evidence" value="ECO:0007669"/>
    <property type="project" value="InterPro"/>
</dbReference>
<dbReference type="EMBL" id="CP138899">
    <property type="protein sequence ID" value="WPK27404.1"/>
    <property type="molecule type" value="Genomic_DNA"/>
</dbReference>
<dbReference type="AlphaFoldDB" id="A0AAX4HFM2"/>
<keyword evidence="3" id="KW-1185">Reference proteome</keyword>
<dbReference type="GO" id="GO:0034965">
    <property type="term" value="P:intronic box C/D snoRNA processing"/>
    <property type="evidence" value="ECO:0007669"/>
    <property type="project" value="TreeGrafter"/>
</dbReference>
<gene>
    <name evidence="2" type="ORF">PUMCH_004791</name>
</gene>
<dbReference type="GO" id="GO:0006364">
    <property type="term" value="P:rRNA processing"/>
    <property type="evidence" value="ECO:0007669"/>
    <property type="project" value="InterPro"/>
</dbReference>
<dbReference type="GO" id="GO:0000171">
    <property type="term" value="F:ribonuclease MRP activity"/>
    <property type="evidence" value="ECO:0007669"/>
    <property type="project" value="TreeGrafter"/>
</dbReference>
<dbReference type="Pfam" id="PF08228">
    <property type="entry name" value="RNase_P_pop3"/>
    <property type="match status" value="1"/>
</dbReference>
<dbReference type="InterPro" id="IPR013241">
    <property type="entry name" value="RNase_P_Pop3"/>
</dbReference>
<proteinExistence type="predicted"/>
<dbReference type="GO" id="GO:0005829">
    <property type="term" value="C:cytosol"/>
    <property type="evidence" value="ECO:0007669"/>
    <property type="project" value="TreeGrafter"/>
</dbReference>
<feature type="compositionally biased region" description="Basic and acidic residues" evidence="1">
    <location>
        <begin position="262"/>
        <end position="274"/>
    </location>
</feature>
<dbReference type="GO" id="GO:0004526">
    <property type="term" value="F:ribonuclease P activity"/>
    <property type="evidence" value="ECO:0007669"/>
    <property type="project" value="TreeGrafter"/>
</dbReference>
<dbReference type="GO" id="GO:0000172">
    <property type="term" value="C:ribonuclease MRP complex"/>
    <property type="evidence" value="ECO:0007669"/>
    <property type="project" value="TreeGrafter"/>
</dbReference>
<reference evidence="2 3" key="1">
    <citation type="submission" date="2023-10" db="EMBL/GenBank/DDBJ databases">
        <title>Draft Genome Sequence of Candida saopaulonensis from a very Premature Infant with Sepsis.</title>
        <authorList>
            <person name="Ning Y."/>
            <person name="Dai R."/>
            <person name="Xiao M."/>
            <person name="Xu Y."/>
            <person name="Yan Q."/>
            <person name="Zhang L."/>
        </authorList>
    </citation>
    <scope>NUCLEOTIDE SEQUENCE [LARGE SCALE GENOMIC DNA]</scope>
    <source>
        <strain evidence="2 3">19XY460</strain>
    </source>
</reference>
<protein>
    <submittedName>
        <fullName evidence="2">Uncharacterized protein</fullName>
    </submittedName>
</protein>
<dbReference type="GO" id="GO:0005655">
    <property type="term" value="C:nucleolar ribonuclease P complex"/>
    <property type="evidence" value="ECO:0007669"/>
    <property type="project" value="TreeGrafter"/>
</dbReference>
<dbReference type="PANTHER" id="PTHR28272:SF1">
    <property type="entry name" value="RIBONUCLEASES P_MRP PROTEIN SUBUNIT POP3"/>
    <property type="match status" value="1"/>
</dbReference>
<feature type="compositionally biased region" description="Basic and acidic residues" evidence="1">
    <location>
        <begin position="312"/>
        <end position="321"/>
    </location>
</feature>
<dbReference type="PANTHER" id="PTHR28272">
    <property type="entry name" value="RIBONUCLEASES P/MRP PROTEIN SUBUNIT POP3"/>
    <property type="match status" value="1"/>
</dbReference>
<organism evidence="2 3">
    <name type="scientific">Australozyma saopauloensis</name>
    <dbReference type="NCBI Taxonomy" id="291208"/>
    <lineage>
        <taxon>Eukaryota</taxon>
        <taxon>Fungi</taxon>
        <taxon>Dikarya</taxon>
        <taxon>Ascomycota</taxon>
        <taxon>Saccharomycotina</taxon>
        <taxon>Pichiomycetes</taxon>
        <taxon>Metschnikowiaceae</taxon>
        <taxon>Australozyma</taxon>
    </lineage>
</organism>
<name>A0AAX4HFM2_9ASCO</name>
<dbReference type="Proteomes" id="UP001338582">
    <property type="component" value="Chromosome 6"/>
</dbReference>
<dbReference type="RefSeq" id="XP_062879782.1">
    <property type="nucleotide sequence ID" value="XM_063023712.1"/>
</dbReference>
<sequence>MSRKPPNAGSGSIKDIEKKRKEVLKPILENPFTKGFEWPEPNPQTQEKIMDFLTHLLARYGQYCAMVKGGSSSNVPVPSEALKITVGFNSTVKRLEAQAAPNREKLLGKKVSRKAKSGNSSNEAPALSGLSEPEYVGFVFVAKADITTALLTDCFPQLALAASQPGRSRVKLVALPRGAASRLLKVLHTENATIVSLCEGWADAEPLYTLLRDEIPDVQVPWLEQLFDLDASDYHSLNVAFLRTTVPVGKLNKQKQKGGQSTEKKVGNVNEGKKKTAAQTKVGLDPKGGKGQKRKAEMESSADSGMSTSKKAKPDGKPSAT</sequence>
<evidence type="ECO:0000313" key="3">
    <source>
        <dbReference type="Proteomes" id="UP001338582"/>
    </source>
</evidence>
<evidence type="ECO:0000313" key="2">
    <source>
        <dbReference type="EMBL" id="WPK27404.1"/>
    </source>
</evidence>
<accession>A0AAX4HFM2</accession>
<dbReference type="KEGG" id="asau:88175851"/>